<dbReference type="AlphaFoldDB" id="A0AAV4GCP7"/>
<protein>
    <recommendedName>
        <fullName evidence="4">Brix domain-containing protein</fullName>
    </recommendedName>
</protein>
<feature type="compositionally biased region" description="Acidic residues" evidence="1">
    <location>
        <begin position="57"/>
        <end position="83"/>
    </location>
</feature>
<accession>A0AAV4GCP7</accession>
<reference evidence="2 3" key="1">
    <citation type="journal article" date="2021" name="Elife">
        <title>Chloroplast acquisition without the gene transfer in kleptoplastic sea slugs, Plakobranchus ocellatus.</title>
        <authorList>
            <person name="Maeda T."/>
            <person name="Takahashi S."/>
            <person name="Yoshida T."/>
            <person name="Shimamura S."/>
            <person name="Takaki Y."/>
            <person name="Nagai Y."/>
            <person name="Toyoda A."/>
            <person name="Suzuki Y."/>
            <person name="Arimoto A."/>
            <person name="Ishii H."/>
            <person name="Satoh N."/>
            <person name="Nishiyama T."/>
            <person name="Hasebe M."/>
            <person name="Maruyama T."/>
            <person name="Minagawa J."/>
            <person name="Obokata J."/>
            <person name="Shigenobu S."/>
        </authorList>
    </citation>
    <scope>NUCLEOTIDE SEQUENCE [LARGE SCALE GENOMIC DNA]</scope>
</reference>
<evidence type="ECO:0000313" key="2">
    <source>
        <dbReference type="EMBL" id="GFR83278.1"/>
    </source>
</evidence>
<dbReference type="EMBL" id="BMAT01011991">
    <property type="protein sequence ID" value="GFR83278.1"/>
    <property type="molecule type" value="Genomic_DNA"/>
</dbReference>
<dbReference type="Proteomes" id="UP000762676">
    <property type="component" value="Unassembled WGS sequence"/>
</dbReference>
<evidence type="ECO:0008006" key="4">
    <source>
        <dbReference type="Google" id="ProtNLM"/>
    </source>
</evidence>
<keyword evidence="3" id="KW-1185">Reference proteome</keyword>
<organism evidence="2 3">
    <name type="scientific">Elysia marginata</name>
    <dbReference type="NCBI Taxonomy" id="1093978"/>
    <lineage>
        <taxon>Eukaryota</taxon>
        <taxon>Metazoa</taxon>
        <taxon>Spiralia</taxon>
        <taxon>Lophotrochozoa</taxon>
        <taxon>Mollusca</taxon>
        <taxon>Gastropoda</taxon>
        <taxon>Heterobranchia</taxon>
        <taxon>Euthyneura</taxon>
        <taxon>Panpulmonata</taxon>
        <taxon>Sacoglossa</taxon>
        <taxon>Placobranchoidea</taxon>
        <taxon>Plakobranchidae</taxon>
        <taxon>Elysia</taxon>
    </lineage>
</organism>
<name>A0AAV4GCP7_9GAST</name>
<comment type="caution">
    <text evidence="2">The sequence shown here is derived from an EMBL/GenBank/DDBJ whole genome shotgun (WGS) entry which is preliminary data.</text>
</comment>
<proteinExistence type="predicted"/>
<evidence type="ECO:0000256" key="1">
    <source>
        <dbReference type="SAM" id="MobiDB-lite"/>
    </source>
</evidence>
<feature type="region of interest" description="Disordered" evidence="1">
    <location>
        <begin position="51"/>
        <end position="83"/>
    </location>
</feature>
<gene>
    <name evidence="2" type="ORF">ElyMa_005972200</name>
</gene>
<evidence type="ECO:0000313" key="3">
    <source>
        <dbReference type="Proteomes" id="UP000762676"/>
    </source>
</evidence>
<sequence length="83" mass="9985">MRFMYFISKLQLESTVRGLKSPKVCDLDRSNQFVLRLNAFGGQRAVNLKFIENQYKEEEEREEDDDDDDDDDEEQEEEEKEEE</sequence>